<keyword evidence="2" id="KW-1185">Reference proteome</keyword>
<organism evidence="1 2">
    <name type="scientific">Vararia minispora EC-137</name>
    <dbReference type="NCBI Taxonomy" id="1314806"/>
    <lineage>
        <taxon>Eukaryota</taxon>
        <taxon>Fungi</taxon>
        <taxon>Dikarya</taxon>
        <taxon>Basidiomycota</taxon>
        <taxon>Agaricomycotina</taxon>
        <taxon>Agaricomycetes</taxon>
        <taxon>Russulales</taxon>
        <taxon>Lachnocladiaceae</taxon>
        <taxon>Vararia</taxon>
    </lineage>
</organism>
<sequence length="802" mass="89804">MPQAFRQRGKKKKAPLVEELPQHVPEEERWAEEDPDAGPSWIVSPPKEAVNSEAPFGYVDADVKAYFRTVDTQFREWLENDSERETEEDVDPHEDRRMFLIAALHEMSGKERELSTDPDCSAILERMVYSMDDFVLRVFMDSLTGSYGQLAKHRFASHVIQTLLTASTGTIIREFRGIHPKVENDDNKGELRTATQLILDLAEELLPSVNTLVLDPFASHVVRALFAVLCPELFASDTSIMRSKKSAAWKAKQGEFRSVFADGEGKSKSVPPRASFPEFRVMARRFIETIRDAMNANEVRALASNKASSPVLQMVIRVEADLEMSDRSGSLMDWVLVGLITLYQRDSSEVPEESDYLNTLLRDTTSSHLLETLVSFCPPHIFTLLWSVYFKGKLARLAVHPVANFVLAKALERASVDQLEAVVREMSGSWKKIRSKWMRPGVIRALIERAGSQRAAETVVCEAVRTAFELSAPDDLRLAVPCMLRLQAPEVCTAYVGLYLQADNAEPPKKRHRRDAGEDPFEPKVAGALILQSLLNLSDPCNSLVLDSLQALPVDDVIAMAHHATASRVLDVVLDSPTVSLKYKRTFMQRLLGHYHRLVDDRIGSRIGDRCWATADTFLKEKIARSLVPHDMDLAASFYGKFFARRLNLHLLQRRPTEWRNMQSKPVAVAPKAGALLLTKPQTATLSQVDAPTSSKDVSGTEKRKRRHGEDEIDALFDSALGRKVKRAALGVDGESGEGPDEGAKKDRNGGDARNADVASRREPKGKRKREEDRGGTVVDVLSAIRAAPRTEEKMKMKKRKF</sequence>
<comment type="caution">
    <text evidence="1">The sequence shown here is derived from an EMBL/GenBank/DDBJ whole genome shotgun (WGS) entry which is preliminary data.</text>
</comment>
<dbReference type="Proteomes" id="UP000814128">
    <property type="component" value="Unassembled WGS sequence"/>
</dbReference>
<accession>A0ACB8QVQ3</accession>
<protein>
    <submittedName>
        <fullName evidence="1">ARM repeat-containing protein</fullName>
    </submittedName>
</protein>
<proteinExistence type="predicted"/>
<name>A0ACB8QVQ3_9AGAM</name>
<evidence type="ECO:0000313" key="2">
    <source>
        <dbReference type="Proteomes" id="UP000814128"/>
    </source>
</evidence>
<dbReference type="EMBL" id="MU273481">
    <property type="protein sequence ID" value="KAI0035625.1"/>
    <property type="molecule type" value="Genomic_DNA"/>
</dbReference>
<reference evidence="1" key="1">
    <citation type="submission" date="2021-02" db="EMBL/GenBank/DDBJ databases">
        <authorList>
            <consortium name="DOE Joint Genome Institute"/>
            <person name="Ahrendt S."/>
            <person name="Looney B.P."/>
            <person name="Miyauchi S."/>
            <person name="Morin E."/>
            <person name="Drula E."/>
            <person name="Courty P.E."/>
            <person name="Chicoki N."/>
            <person name="Fauchery L."/>
            <person name="Kohler A."/>
            <person name="Kuo A."/>
            <person name="Labutti K."/>
            <person name="Pangilinan J."/>
            <person name="Lipzen A."/>
            <person name="Riley R."/>
            <person name="Andreopoulos W."/>
            <person name="He G."/>
            <person name="Johnson J."/>
            <person name="Barry K.W."/>
            <person name="Grigoriev I.V."/>
            <person name="Nagy L."/>
            <person name="Hibbett D."/>
            <person name="Henrissat B."/>
            <person name="Matheny P.B."/>
            <person name="Labbe J."/>
            <person name="Martin F."/>
        </authorList>
    </citation>
    <scope>NUCLEOTIDE SEQUENCE</scope>
    <source>
        <strain evidence="1">EC-137</strain>
    </source>
</reference>
<evidence type="ECO:0000313" key="1">
    <source>
        <dbReference type="EMBL" id="KAI0035625.1"/>
    </source>
</evidence>
<gene>
    <name evidence="1" type="ORF">K488DRAFT_42837</name>
</gene>
<reference evidence="1" key="2">
    <citation type="journal article" date="2022" name="New Phytol.">
        <title>Evolutionary transition to the ectomycorrhizal habit in the genomes of a hyperdiverse lineage of mushroom-forming fungi.</title>
        <authorList>
            <person name="Looney B."/>
            <person name="Miyauchi S."/>
            <person name="Morin E."/>
            <person name="Drula E."/>
            <person name="Courty P.E."/>
            <person name="Kohler A."/>
            <person name="Kuo A."/>
            <person name="LaButti K."/>
            <person name="Pangilinan J."/>
            <person name="Lipzen A."/>
            <person name="Riley R."/>
            <person name="Andreopoulos W."/>
            <person name="He G."/>
            <person name="Johnson J."/>
            <person name="Nolan M."/>
            <person name="Tritt A."/>
            <person name="Barry K.W."/>
            <person name="Grigoriev I.V."/>
            <person name="Nagy L.G."/>
            <person name="Hibbett D."/>
            <person name="Henrissat B."/>
            <person name="Matheny P.B."/>
            <person name="Labbe J."/>
            <person name="Martin F.M."/>
        </authorList>
    </citation>
    <scope>NUCLEOTIDE SEQUENCE</scope>
    <source>
        <strain evidence="1">EC-137</strain>
    </source>
</reference>